<dbReference type="EMBL" id="CP055899">
    <property type="protein sequence ID" value="QKX55910.1"/>
    <property type="molecule type" value="Genomic_DNA"/>
</dbReference>
<sequence length="688" mass="76334">MRLSTIITPLLCGLATASTCPYASKARSGSACPYASRARSDESSTILNPRGMPVEGKKGVMMMNRIAPGISKLYVADSDGSNAQLLLGNQTTFDYHAQWSPDGKWIVFTSERAGDGNSDLYRVRPNGTDLQPISTTPSVEDAGSISPNGSLVAFTGTLNNHKANVWIKNLDTGALWNVTNSTEVAGDSALPDGHFRPAWSPDGEWLVFSSDRNTPWRGHNNVSGWEHVQELSIYAVRPNGSDFRRVANKTDYCLGSPKFSPDGNRIVFYEIPTELTYYSRVAEPAFYNVNTGVVSVDFATGADRVEHASADSGGIKTFPQYVDDNTIGFLVKSQLTNETYPGSINYTSASTQSDVSSRYLNTSLVGYYRSPSWSPDGSKIVYEHVEWDPVRAIDKKMYSWNEEWEYRFTDIFPRMSPGGKVAYTSQQTENASLVIINPDGTESRDIFDSSRFPVQVNGSNTNGTFQASWRDDGEVMAVGLGDWFEYRYESPGWVYLVSANGSWTRQITNGSTNAGFPTISPDGRWLVWREFDYTTDLVTPLGLRRMDLKTGDVVALTWGWDNTPMFALDGSDRIVFTRRTSTPVSGPLDDNYDVMTMAVDGSDLKRLTTMACNDAHATWTHDGKITWASGMFGFQDEAVIYDNNQQPYPMILQMEADGSNMTVLSESRWEDTMPLYIPNDIWVKTGLN</sequence>
<feature type="signal peptide" evidence="1">
    <location>
        <begin position="1"/>
        <end position="17"/>
    </location>
</feature>
<dbReference type="PANTHER" id="PTHR32161">
    <property type="entry name" value="DPP6 N-TERMINAL DOMAIN-LIKE PROTEIN"/>
    <property type="match status" value="1"/>
</dbReference>
<keyword evidence="1" id="KW-0732">Signal</keyword>
<reference evidence="3" key="1">
    <citation type="submission" date="2020-06" db="EMBL/GenBank/DDBJ databases">
        <title>A chromosome-scale genome assembly of Talaromyces rugulosus W13939.</title>
        <authorList>
            <person name="Wang B."/>
            <person name="Guo L."/>
            <person name="Ye K."/>
            <person name="Wang L."/>
        </authorList>
    </citation>
    <scope>NUCLEOTIDE SEQUENCE [LARGE SCALE GENOMIC DNA]</scope>
    <source>
        <strain evidence="3">W13939</strain>
    </source>
</reference>
<accession>A0A7H8QPL6</accession>
<dbReference type="Gene3D" id="2.120.10.30">
    <property type="entry name" value="TolB, C-terminal domain"/>
    <property type="match status" value="3"/>
</dbReference>
<protein>
    <recommendedName>
        <fullName evidence="4">Dipeptidylpeptidase IV N-terminal domain-containing protein</fullName>
    </recommendedName>
</protein>
<dbReference type="Proteomes" id="UP000509510">
    <property type="component" value="Chromosome II"/>
</dbReference>
<gene>
    <name evidence="2" type="ORF">TRUGW13939_03009</name>
</gene>
<evidence type="ECO:0000313" key="2">
    <source>
        <dbReference type="EMBL" id="QKX55910.1"/>
    </source>
</evidence>
<dbReference type="OrthoDB" id="43744at2759"/>
<dbReference type="GeneID" id="55990515"/>
<evidence type="ECO:0000256" key="1">
    <source>
        <dbReference type="SAM" id="SignalP"/>
    </source>
</evidence>
<evidence type="ECO:0000313" key="3">
    <source>
        <dbReference type="Proteomes" id="UP000509510"/>
    </source>
</evidence>
<dbReference type="AlphaFoldDB" id="A0A7H8QPL6"/>
<keyword evidence="3" id="KW-1185">Reference proteome</keyword>
<dbReference type="Pfam" id="PF07676">
    <property type="entry name" value="PD40"/>
    <property type="match status" value="4"/>
</dbReference>
<organism evidence="2 3">
    <name type="scientific">Talaromyces rugulosus</name>
    <name type="common">Penicillium rugulosum</name>
    <dbReference type="NCBI Taxonomy" id="121627"/>
    <lineage>
        <taxon>Eukaryota</taxon>
        <taxon>Fungi</taxon>
        <taxon>Dikarya</taxon>
        <taxon>Ascomycota</taxon>
        <taxon>Pezizomycotina</taxon>
        <taxon>Eurotiomycetes</taxon>
        <taxon>Eurotiomycetidae</taxon>
        <taxon>Eurotiales</taxon>
        <taxon>Trichocomaceae</taxon>
        <taxon>Talaromyces</taxon>
        <taxon>Talaromyces sect. Islandici</taxon>
    </lineage>
</organism>
<evidence type="ECO:0008006" key="4">
    <source>
        <dbReference type="Google" id="ProtNLM"/>
    </source>
</evidence>
<feature type="chain" id="PRO_5028893112" description="Dipeptidylpeptidase IV N-terminal domain-containing protein" evidence="1">
    <location>
        <begin position="18"/>
        <end position="688"/>
    </location>
</feature>
<dbReference type="SUPFAM" id="SSF82171">
    <property type="entry name" value="DPP6 N-terminal domain-like"/>
    <property type="match status" value="1"/>
</dbReference>
<name>A0A7H8QPL6_TALRU</name>
<dbReference type="RefSeq" id="XP_035342088.1">
    <property type="nucleotide sequence ID" value="XM_035486195.1"/>
</dbReference>
<dbReference type="PANTHER" id="PTHR32161:SF8">
    <property type="entry name" value="DPP6 N-TERMINAL DOMAIN-LIKE PROTEIN"/>
    <property type="match status" value="1"/>
</dbReference>
<dbReference type="InterPro" id="IPR011042">
    <property type="entry name" value="6-blade_b-propeller_TolB-like"/>
</dbReference>
<proteinExistence type="predicted"/>
<dbReference type="InterPro" id="IPR011659">
    <property type="entry name" value="WD40"/>
</dbReference>
<dbReference type="KEGG" id="trg:TRUGW13939_03009"/>